<dbReference type="EMBL" id="AMCI01002189">
    <property type="protein sequence ID" value="EJX03381.1"/>
    <property type="molecule type" value="Genomic_DNA"/>
</dbReference>
<evidence type="ECO:0000313" key="4">
    <source>
        <dbReference type="EMBL" id="EJX03381.1"/>
    </source>
</evidence>
<name>J9CT37_9ZZZZ</name>
<accession>J9CT37</accession>
<organism evidence="4">
    <name type="scientific">gut metagenome</name>
    <dbReference type="NCBI Taxonomy" id="749906"/>
    <lineage>
        <taxon>unclassified sequences</taxon>
        <taxon>metagenomes</taxon>
        <taxon>organismal metagenomes</taxon>
    </lineage>
</organism>
<reference evidence="4" key="1">
    <citation type="journal article" date="2012" name="PLoS ONE">
        <title>Gene sets for utilization of primary and secondary nutrition supplies in the distal gut of endangered iberian lynx.</title>
        <authorList>
            <person name="Alcaide M."/>
            <person name="Messina E."/>
            <person name="Richter M."/>
            <person name="Bargiela R."/>
            <person name="Peplies J."/>
            <person name="Huws S.A."/>
            <person name="Newbold C.J."/>
            <person name="Golyshin P.N."/>
            <person name="Simon M.A."/>
            <person name="Lopez G."/>
            <person name="Yakimov M.M."/>
            <person name="Ferrer M."/>
        </authorList>
    </citation>
    <scope>NUCLEOTIDE SEQUENCE</scope>
</reference>
<evidence type="ECO:0000256" key="2">
    <source>
        <dbReference type="ARBA" id="ARBA00023136"/>
    </source>
</evidence>
<proteinExistence type="predicted"/>
<comment type="caution">
    <text evidence="4">The sequence shown here is derived from an EMBL/GenBank/DDBJ whole genome shotgun (WGS) entry which is preliminary data.</text>
</comment>
<comment type="subcellular location">
    <subcellularLocation>
        <location evidence="1">Membrane</location>
    </subcellularLocation>
</comment>
<evidence type="ECO:0000256" key="1">
    <source>
        <dbReference type="ARBA" id="ARBA00004370"/>
    </source>
</evidence>
<dbReference type="Pfam" id="PF01103">
    <property type="entry name" value="Omp85"/>
    <property type="match status" value="1"/>
</dbReference>
<evidence type="ECO:0000259" key="3">
    <source>
        <dbReference type="Pfam" id="PF01103"/>
    </source>
</evidence>
<dbReference type="Gene3D" id="2.40.160.50">
    <property type="entry name" value="membrane protein fhac: a member of the omp85/tpsb transporter family"/>
    <property type="match status" value="1"/>
</dbReference>
<dbReference type="AlphaFoldDB" id="J9CT37"/>
<feature type="domain" description="Bacterial surface antigen (D15)" evidence="3">
    <location>
        <begin position="113"/>
        <end position="310"/>
    </location>
</feature>
<protein>
    <submittedName>
        <fullName evidence="4">Protein containing Bacterial surface antigen (D15) domain protein</fullName>
    </submittedName>
</protein>
<dbReference type="InterPro" id="IPR000184">
    <property type="entry name" value="Bac_surfAg_D15"/>
</dbReference>
<sequence length="376" mass="43192">MTLTNDDSPLLTQEPDGKKKKIWERGIVKKLVDYFRDSNKQKPEKKIDFGVLPGPHYSATTGLGLGILGTATYSTDRTDRSLPRSNASIYTDMTTGGFFLIGLKGNHIFPHERYRFDYKLNLSTFSANFWGIGYDNADNDDNETDYRRNRIIATGRFMFKVAHNTYLGPMVNYRFFQAKDIDPKFLHLWQGQKKKLHAVSAGLSFTYDSRDFMLNAQRGMFFQIDQTFNPRFLGNGNYGFSSTEVTFAKYGRLWKGAVLAGELHALFNYGNTPWPLLAEVGSNDRMRGYYEGRYRDQNLIEGQLELRQHIKGRNGIALWVGLANAFPHFDHLAWRKTLPNCGFGYRWEFKKGINVRIDYGLTRDGGGFIFNINEAF</sequence>
<keyword evidence="2" id="KW-0472">Membrane</keyword>
<dbReference type="GO" id="GO:0019867">
    <property type="term" value="C:outer membrane"/>
    <property type="evidence" value="ECO:0007669"/>
    <property type="project" value="InterPro"/>
</dbReference>
<gene>
    <name evidence="4" type="ORF">EVA_08515</name>
</gene>